<protein>
    <submittedName>
        <fullName evidence="2">Soluble lytic murein transglycosylase</fullName>
        <ecNumber evidence="2">4.2.2.-</ecNumber>
    </submittedName>
</protein>
<dbReference type="EMBL" id="LHUR01000018">
    <property type="protein sequence ID" value="KOA20159.1"/>
    <property type="molecule type" value="Genomic_DNA"/>
</dbReference>
<dbReference type="SUPFAM" id="SSF53955">
    <property type="entry name" value="Lysozyme-like"/>
    <property type="match status" value="1"/>
</dbReference>
<comment type="caution">
    <text evidence="2">The sequence shown here is derived from an EMBL/GenBank/DDBJ whole genome shotgun (WGS) entry which is preliminary data.</text>
</comment>
<evidence type="ECO:0000259" key="1">
    <source>
        <dbReference type="Pfam" id="PF01464"/>
    </source>
</evidence>
<organism evidence="2 3">
    <name type="scientific">Clostridium homopropionicum DSM 5847</name>
    <dbReference type="NCBI Taxonomy" id="1121318"/>
    <lineage>
        <taxon>Bacteria</taxon>
        <taxon>Bacillati</taxon>
        <taxon>Bacillota</taxon>
        <taxon>Clostridia</taxon>
        <taxon>Eubacteriales</taxon>
        <taxon>Clostridiaceae</taxon>
        <taxon>Clostridium</taxon>
    </lineage>
</organism>
<reference evidence="3" key="1">
    <citation type="submission" date="2015-08" db="EMBL/GenBank/DDBJ databases">
        <title>Genome sequence of the strict anaerobe Clostridium homopropionicum LuHBu1 (DSM 5847T).</title>
        <authorList>
            <person name="Poehlein A."/>
            <person name="Beck M."/>
            <person name="Schiel-Bengelsdorf B."/>
            <person name="Bengelsdorf F.R."/>
            <person name="Daniel R."/>
            <person name="Duerre P."/>
        </authorList>
    </citation>
    <scope>NUCLEOTIDE SEQUENCE [LARGE SCALE GENOMIC DNA]</scope>
    <source>
        <strain evidence="3">DSM 5847</strain>
    </source>
</reference>
<dbReference type="EC" id="4.2.2.-" evidence="2"/>
<dbReference type="PANTHER" id="PTHR37423">
    <property type="entry name" value="SOLUBLE LYTIC MUREIN TRANSGLYCOSYLASE-RELATED"/>
    <property type="match status" value="1"/>
</dbReference>
<sequence length="202" mass="23530">MKKNRKKSMIFVLILTLLLVVLNLKNIVKTFYPLNYKEYIETYSNEYNLNPLFVAAVIKAESNFQVDAVSKRDARGLMQITPSTAKWAASKLRIDNFDINSLYDPELNIKIGCWYLNDLCKEFGTDTTVILAAYNGGRGNVNKWLSNKEYSKDGKKLDYIPFKETDQYVKKIEVNYNIYKFLYGQDGDYIKFLKLVFSKFLL</sequence>
<evidence type="ECO:0000313" key="3">
    <source>
        <dbReference type="Proteomes" id="UP000037043"/>
    </source>
</evidence>
<dbReference type="InterPro" id="IPR008258">
    <property type="entry name" value="Transglycosylase_SLT_dom_1"/>
</dbReference>
<name>A0A0L6ZB08_9CLOT</name>
<gene>
    <name evidence="2" type="primary">slt_1</name>
    <name evidence="2" type="ORF">CLHOM_13570</name>
</gene>
<evidence type="ECO:0000313" key="2">
    <source>
        <dbReference type="EMBL" id="KOA20159.1"/>
    </source>
</evidence>
<dbReference type="RefSeq" id="WP_052220928.1">
    <property type="nucleotide sequence ID" value="NZ_LHUR01000018.1"/>
</dbReference>
<dbReference type="Proteomes" id="UP000037043">
    <property type="component" value="Unassembled WGS sequence"/>
</dbReference>
<keyword evidence="3" id="KW-1185">Reference proteome</keyword>
<dbReference type="STRING" id="36844.SAMN04488501_111118"/>
<dbReference type="PANTHER" id="PTHR37423:SF2">
    <property type="entry name" value="MEMBRANE-BOUND LYTIC MUREIN TRANSGLYCOSYLASE C"/>
    <property type="match status" value="1"/>
</dbReference>
<dbReference type="GO" id="GO:0016829">
    <property type="term" value="F:lyase activity"/>
    <property type="evidence" value="ECO:0007669"/>
    <property type="project" value="UniProtKB-KW"/>
</dbReference>
<feature type="domain" description="Transglycosylase SLT" evidence="1">
    <location>
        <begin position="38"/>
        <end position="152"/>
    </location>
</feature>
<dbReference type="CDD" id="cd16896">
    <property type="entry name" value="LT_Slt70-like"/>
    <property type="match status" value="1"/>
</dbReference>
<dbReference type="AlphaFoldDB" id="A0A0L6ZB08"/>
<proteinExistence type="predicted"/>
<dbReference type="PATRIC" id="fig|1121318.3.peg.1368"/>
<keyword evidence="2" id="KW-0456">Lyase</keyword>
<dbReference type="Pfam" id="PF01464">
    <property type="entry name" value="SLT"/>
    <property type="match status" value="1"/>
</dbReference>
<accession>A0A0L6ZB08</accession>
<dbReference type="Gene3D" id="1.10.530.10">
    <property type="match status" value="1"/>
</dbReference>
<dbReference type="InterPro" id="IPR023346">
    <property type="entry name" value="Lysozyme-like_dom_sf"/>
</dbReference>